<dbReference type="PANTHER" id="PTHR41317">
    <property type="entry name" value="PD-(D_E)XK NUCLEASE FAMILY TRANSPOSASE"/>
    <property type="match status" value="1"/>
</dbReference>
<evidence type="ECO:0000313" key="2">
    <source>
        <dbReference type="EMBL" id="EDP11568.1"/>
    </source>
</evidence>
<evidence type="ECO:0000313" key="3">
    <source>
        <dbReference type="Proteomes" id="UP000004090"/>
    </source>
</evidence>
<sequence length="365" mass="43083">MNRGVLWKQKYSFFYVFPPILLFPSYEIYVGIFQRKERIDMLTNTTCSNEVNYCNDFFFKYALGSEDEDSTYIRNTIIERVTGIHPKESIVLNPNLDPTLLAQKQSILDIHVKDEQDHEYDFEMQTTFLQASEWKRFEYYGANMLSKQLVEGENYRQLQPIYQIIFVNACPQNEKRLINRYIMRDPYGEAESKEPLLHRIYIQLPMIDEIAKEKGMEAMNDFEQVCYLFKNNANHAILKTKERLVRKLMEKHEKFKDDEGLWSLAMSRQMAEWREKNNLLDSYDEGKKKGLEEGTKLGLEQGTKLGLEEGNRLGTLNLLAMQIKQKFAIDAKEWLSTLSLSQLYELSNQLLTCDTWEELQQAMKQ</sequence>
<comment type="caution">
    <text evidence="2">The sequence shown here is derived from an EMBL/GenBank/DDBJ whole genome shotgun (WGS) entry which is preliminary data.</text>
</comment>
<dbReference type="Proteomes" id="UP000004090">
    <property type="component" value="Unassembled WGS sequence"/>
</dbReference>
<evidence type="ECO:0000256" key="1">
    <source>
        <dbReference type="SAM" id="Phobius"/>
    </source>
</evidence>
<keyword evidence="1" id="KW-1133">Transmembrane helix</keyword>
<protein>
    <recommendedName>
        <fullName evidence="4">Rpn family recombination-promoting nuclease/putative transposase</fullName>
    </recommendedName>
</protein>
<organism evidence="2 3">
    <name type="scientific">Amedibacillus dolichus DSM 3991</name>
    <dbReference type="NCBI Taxonomy" id="428127"/>
    <lineage>
        <taxon>Bacteria</taxon>
        <taxon>Bacillati</taxon>
        <taxon>Bacillota</taxon>
        <taxon>Erysipelotrichia</taxon>
        <taxon>Erysipelotrichales</taxon>
        <taxon>Erysipelotrichaceae</taxon>
        <taxon>Amedibacillus</taxon>
    </lineage>
</organism>
<dbReference type="HOGENOM" id="CLU_064692_0_0_9"/>
<dbReference type="AlphaFoldDB" id="A8RA95"/>
<feature type="transmembrane region" description="Helical" evidence="1">
    <location>
        <begin position="12"/>
        <end position="32"/>
    </location>
</feature>
<evidence type="ECO:0008006" key="4">
    <source>
        <dbReference type="Google" id="ProtNLM"/>
    </source>
</evidence>
<reference evidence="2 3" key="2">
    <citation type="submission" date="2007-09" db="EMBL/GenBank/DDBJ databases">
        <authorList>
            <person name="Fulton L."/>
            <person name="Clifton S."/>
            <person name="Fulton B."/>
            <person name="Xu J."/>
            <person name="Minx P."/>
            <person name="Pepin K.H."/>
            <person name="Johnson M."/>
            <person name="Thiruvilangam P."/>
            <person name="Bhonagiri V."/>
            <person name="Nash W.E."/>
            <person name="Mardis E.R."/>
            <person name="Wilson R.K."/>
        </authorList>
    </citation>
    <scope>NUCLEOTIDE SEQUENCE [LARGE SCALE GENOMIC DNA]</scope>
    <source>
        <strain evidence="2 3">DSM 3991</strain>
    </source>
</reference>
<keyword evidence="1" id="KW-0812">Transmembrane</keyword>
<dbReference type="PANTHER" id="PTHR41317:SF1">
    <property type="entry name" value="PD-(D_E)XK NUCLEASE FAMILY TRANSPOSASE"/>
    <property type="match status" value="1"/>
</dbReference>
<dbReference type="eggNOG" id="COG5464">
    <property type="taxonomic scope" value="Bacteria"/>
</dbReference>
<name>A8RA95_9FIRM</name>
<keyword evidence="1" id="KW-0472">Membrane</keyword>
<dbReference type="EMBL" id="ABAW02000018">
    <property type="protein sequence ID" value="EDP11568.1"/>
    <property type="molecule type" value="Genomic_DNA"/>
</dbReference>
<accession>A8RA95</accession>
<gene>
    <name evidence="2" type="ORF">EUBDOL_00746</name>
</gene>
<dbReference type="Pfam" id="PF12784">
    <property type="entry name" value="PDDEXK_2"/>
    <property type="match status" value="1"/>
</dbReference>
<dbReference type="STRING" id="428127.EUBDOL_00746"/>
<proteinExistence type="predicted"/>
<reference evidence="2 3" key="1">
    <citation type="submission" date="2007-09" db="EMBL/GenBank/DDBJ databases">
        <title>Draft genome sequence of Eubacterium dolichum (DSM 3991).</title>
        <authorList>
            <person name="Sudarsanam P."/>
            <person name="Ley R."/>
            <person name="Guruge J."/>
            <person name="Turnbaugh P.J."/>
            <person name="Mahowald M."/>
            <person name="Liep D."/>
            <person name="Gordon J."/>
        </authorList>
    </citation>
    <scope>NUCLEOTIDE SEQUENCE [LARGE SCALE GENOMIC DNA]</scope>
    <source>
        <strain evidence="2 3">DSM 3991</strain>
    </source>
</reference>